<organism evidence="4 5">
    <name type="scientific">Pontibacter saemangeumensis</name>
    <dbReference type="NCBI Taxonomy" id="1084525"/>
    <lineage>
        <taxon>Bacteria</taxon>
        <taxon>Pseudomonadati</taxon>
        <taxon>Bacteroidota</taxon>
        <taxon>Cytophagia</taxon>
        <taxon>Cytophagales</taxon>
        <taxon>Hymenobacteraceae</taxon>
        <taxon>Pontibacter</taxon>
    </lineage>
</organism>
<feature type="transmembrane region" description="Helical" evidence="2">
    <location>
        <begin position="141"/>
        <end position="160"/>
    </location>
</feature>
<feature type="signal peptide" evidence="3">
    <location>
        <begin position="1"/>
        <end position="19"/>
    </location>
</feature>
<keyword evidence="2" id="KW-0472">Membrane</keyword>
<evidence type="ECO:0000313" key="5">
    <source>
        <dbReference type="Proteomes" id="UP001500552"/>
    </source>
</evidence>
<keyword evidence="2" id="KW-0812">Transmembrane</keyword>
<feature type="coiled-coil region" evidence="1">
    <location>
        <begin position="91"/>
        <end position="118"/>
    </location>
</feature>
<proteinExistence type="predicted"/>
<feature type="coiled-coil region" evidence="1">
    <location>
        <begin position="170"/>
        <end position="222"/>
    </location>
</feature>
<protein>
    <submittedName>
        <fullName evidence="4">Uncharacterized protein</fullName>
    </submittedName>
</protein>
<evidence type="ECO:0000313" key="4">
    <source>
        <dbReference type="EMBL" id="GAA4423995.1"/>
    </source>
</evidence>
<keyword evidence="1" id="KW-0175">Coiled coil</keyword>
<evidence type="ECO:0000256" key="3">
    <source>
        <dbReference type="SAM" id="SignalP"/>
    </source>
</evidence>
<feature type="chain" id="PRO_5046302089" evidence="3">
    <location>
        <begin position="20"/>
        <end position="225"/>
    </location>
</feature>
<reference evidence="5" key="1">
    <citation type="journal article" date="2019" name="Int. J. Syst. Evol. Microbiol.">
        <title>The Global Catalogue of Microorganisms (GCM) 10K type strain sequencing project: providing services to taxonomists for standard genome sequencing and annotation.</title>
        <authorList>
            <consortium name="The Broad Institute Genomics Platform"/>
            <consortium name="The Broad Institute Genome Sequencing Center for Infectious Disease"/>
            <person name="Wu L."/>
            <person name="Ma J."/>
        </authorList>
    </citation>
    <scope>NUCLEOTIDE SEQUENCE [LARGE SCALE GENOMIC DNA]</scope>
    <source>
        <strain evidence="5">JCM 17926</strain>
    </source>
</reference>
<dbReference type="EMBL" id="BAABHC010000002">
    <property type="protein sequence ID" value="GAA4423995.1"/>
    <property type="molecule type" value="Genomic_DNA"/>
</dbReference>
<keyword evidence="3" id="KW-0732">Signal</keyword>
<sequence>MKPFFLLLFFASSFTVASAQGTAKKGAPANNTLARQFNNLKDNANSYVENNRTYKVVGVTSLDAFWKSVQDTIEAREKKLIEAGKERDQELAEAKESIQKQNSQLEAIKKEFAAKEQEVQQSAYNVANLSVLGIDMEKQNYVILSFAVIITLLVLLGIFLMQYRSSKLVAVEKQKAFDEIDQEYNEYKKNAREKELKVKRELQTEMNRIEELNQQIASLKKQSHV</sequence>
<comment type="caution">
    <text evidence="4">The sequence shown here is derived from an EMBL/GenBank/DDBJ whole genome shotgun (WGS) entry which is preliminary data.</text>
</comment>
<name>A0ABP8L821_9BACT</name>
<dbReference type="RefSeq" id="WP_345156402.1">
    <property type="nucleotide sequence ID" value="NZ_BAABHC010000002.1"/>
</dbReference>
<keyword evidence="5" id="KW-1185">Reference proteome</keyword>
<keyword evidence="2" id="KW-1133">Transmembrane helix</keyword>
<dbReference type="Proteomes" id="UP001500552">
    <property type="component" value="Unassembled WGS sequence"/>
</dbReference>
<evidence type="ECO:0000256" key="1">
    <source>
        <dbReference type="SAM" id="Coils"/>
    </source>
</evidence>
<gene>
    <name evidence="4" type="ORF">GCM10023188_03290</name>
</gene>
<evidence type="ECO:0000256" key="2">
    <source>
        <dbReference type="SAM" id="Phobius"/>
    </source>
</evidence>
<accession>A0ABP8L821</accession>